<evidence type="ECO:0000313" key="1">
    <source>
        <dbReference type="EMBL" id="POS82209.1"/>
    </source>
</evidence>
<reference evidence="1 2" key="1">
    <citation type="submission" date="2017-10" db="EMBL/GenBank/DDBJ databases">
        <title>Development of genomic resources for the powdery mildew, Erysiphe pulchra.</title>
        <authorList>
            <person name="Wadl P.A."/>
            <person name="Mack B.M."/>
            <person name="Moore G."/>
            <person name="Beltz S.B."/>
        </authorList>
    </citation>
    <scope>NUCLEOTIDE SEQUENCE [LARGE SCALE GENOMIC DNA]</scope>
    <source>
        <strain evidence="1">Cflorida</strain>
    </source>
</reference>
<dbReference type="EMBL" id="PEDP01003653">
    <property type="protein sequence ID" value="POS82209.1"/>
    <property type="molecule type" value="Genomic_DNA"/>
</dbReference>
<comment type="caution">
    <text evidence="1">The sequence shown here is derived from an EMBL/GenBank/DDBJ whole genome shotgun (WGS) entry which is preliminary data.</text>
</comment>
<evidence type="ECO:0000313" key="2">
    <source>
        <dbReference type="Proteomes" id="UP000237438"/>
    </source>
</evidence>
<dbReference type="AlphaFoldDB" id="A0A2S4PJJ4"/>
<feature type="non-terminal residue" evidence="1">
    <location>
        <position position="265"/>
    </location>
</feature>
<dbReference type="STRING" id="225359.A0A2S4PJJ4"/>
<dbReference type="Proteomes" id="UP000237438">
    <property type="component" value="Unassembled WGS sequence"/>
</dbReference>
<name>A0A2S4PJJ4_9PEZI</name>
<keyword evidence="2" id="KW-1185">Reference proteome</keyword>
<organism evidence="1 2">
    <name type="scientific">Erysiphe pulchra</name>
    <dbReference type="NCBI Taxonomy" id="225359"/>
    <lineage>
        <taxon>Eukaryota</taxon>
        <taxon>Fungi</taxon>
        <taxon>Dikarya</taxon>
        <taxon>Ascomycota</taxon>
        <taxon>Pezizomycotina</taxon>
        <taxon>Leotiomycetes</taxon>
        <taxon>Erysiphales</taxon>
        <taxon>Erysiphaceae</taxon>
        <taxon>Erysiphe</taxon>
    </lineage>
</organism>
<proteinExistence type="predicted"/>
<accession>A0A2S4PJJ4</accession>
<sequence length="265" mass="29595">MPNENGVFPHDYCFAASGNLAPSPGNIDEMRERAFRRRPSHSAEKFTDADIGVFKFGTMISRDEKDIMELHLEPGIVCGTPDMCHGSDVEHADLTVRKKLGDMILPSKNKEMPMAPNFFLEVKSLKGNLAEANLQALHTCALGERGQMATRGWHREGLGLDEKAHTITGTYSGGMLTMYSIHAGRHQTYNDQLEFYMNKIVLILITDNAEGFRRGISMYQNLRDFADEQRNESIAMANEMAYPTGKIVSAPSIPLAKSNLWVQIL</sequence>
<gene>
    <name evidence="1" type="ORF">EPUL_005996</name>
</gene>
<protein>
    <submittedName>
        <fullName evidence="1">Uncharacterized protein</fullName>
    </submittedName>
</protein>
<dbReference type="OrthoDB" id="5336565at2759"/>